<organism evidence="2 3">
    <name type="scientific">Xylona heveae (strain CBS 132557 / TC161)</name>
    <dbReference type="NCBI Taxonomy" id="1328760"/>
    <lineage>
        <taxon>Eukaryota</taxon>
        <taxon>Fungi</taxon>
        <taxon>Dikarya</taxon>
        <taxon>Ascomycota</taxon>
        <taxon>Pezizomycotina</taxon>
        <taxon>Xylonomycetes</taxon>
        <taxon>Xylonales</taxon>
        <taxon>Xylonaceae</taxon>
        <taxon>Xylona</taxon>
    </lineage>
</organism>
<feature type="region of interest" description="Disordered" evidence="1">
    <location>
        <begin position="699"/>
        <end position="763"/>
    </location>
</feature>
<feature type="region of interest" description="Disordered" evidence="1">
    <location>
        <begin position="106"/>
        <end position="127"/>
    </location>
</feature>
<feature type="compositionally biased region" description="Low complexity" evidence="1">
    <location>
        <begin position="627"/>
        <end position="642"/>
    </location>
</feature>
<evidence type="ECO:0000256" key="1">
    <source>
        <dbReference type="SAM" id="MobiDB-lite"/>
    </source>
</evidence>
<feature type="compositionally biased region" description="Low complexity" evidence="1">
    <location>
        <begin position="743"/>
        <end position="762"/>
    </location>
</feature>
<dbReference type="PANTHER" id="PTHR35392:SF2">
    <property type="entry name" value="ZN(II)2CYS6 TRANSCRIPTION FACTOR (EUROFUNG)"/>
    <property type="match status" value="1"/>
</dbReference>
<feature type="region of interest" description="Disordered" evidence="1">
    <location>
        <begin position="610"/>
        <end position="642"/>
    </location>
</feature>
<dbReference type="AlphaFoldDB" id="A0A165HCG3"/>
<reference evidence="2 3" key="1">
    <citation type="journal article" date="2016" name="Fungal Biol.">
        <title>The genome of Xylona heveae provides a window into fungal endophytism.</title>
        <authorList>
            <person name="Gazis R."/>
            <person name="Kuo A."/>
            <person name="Riley R."/>
            <person name="LaButti K."/>
            <person name="Lipzen A."/>
            <person name="Lin J."/>
            <person name="Amirebrahimi M."/>
            <person name="Hesse C.N."/>
            <person name="Spatafora J.W."/>
            <person name="Henrissat B."/>
            <person name="Hainaut M."/>
            <person name="Grigoriev I.V."/>
            <person name="Hibbett D.S."/>
        </authorList>
    </citation>
    <scope>NUCLEOTIDE SEQUENCE [LARGE SCALE GENOMIC DNA]</scope>
    <source>
        <strain evidence="2 3">TC161</strain>
    </source>
</reference>
<dbReference type="Proteomes" id="UP000076632">
    <property type="component" value="Unassembled WGS sequence"/>
</dbReference>
<dbReference type="RefSeq" id="XP_018188850.1">
    <property type="nucleotide sequence ID" value="XM_018335945.1"/>
</dbReference>
<dbReference type="GeneID" id="28901082"/>
<dbReference type="PANTHER" id="PTHR35392">
    <property type="entry name" value="ZN(II)2CYS6 TRANSCRIPTION FACTOR (EUROFUNG)-RELATED-RELATED"/>
    <property type="match status" value="1"/>
</dbReference>
<dbReference type="InParanoid" id="A0A165HCG3"/>
<name>A0A165HCG3_XYLHT</name>
<evidence type="ECO:0000313" key="2">
    <source>
        <dbReference type="EMBL" id="KZF23295.1"/>
    </source>
</evidence>
<keyword evidence="3" id="KW-1185">Reference proteome</keyword>
<dbReference type="STRING" id="1328760.A0A165HCG3"/>
<gene>
    <name evidence="2" type="ORF">L228DRAFT_282033</name>
</gene>
<dbReference type="OrthoDB" id="5426982at2759"/>
<accession>A0A165HCG3</accession>
<feature type="region of interest" description="Disordered" evidence="1">
    <location>
        <begin position="782"/>
        <end position="801"/>
    </location>
</feature>
<feature type="compositionally biased region" description="Low complexity" evidence="1">
    <location>
        <begin position="699"/>
        <end position="730"/>
    </location>
</feature>
<dbReference type="InterPro" id="IPR052973">
    <property type="entry name" value="Fungal_sec-metab_reg_TF"/>
</dbReference>
<evidence type="ECO:0000313" key="3">
    <source>
        <dbReference type="Proteomes" id="UP000076632"/>
    </source>
</evidence>
<proteinExistence type="predicted"/>
<protein>
    <submittedName>
        <fullName evidence="2">Uncharacterized protein</fullName>
    </submittedName>
</protein>
<feature type="region of interest" description="Disordered" evidence="1">
    <location>
        <begin position="170"/>
        <end position="193"/>
    </location>
</feature>
<sequence>MEAFLRSSTPELVQLGLIDEDWSAFYCGHQPPTPGPSVHQAIGFYPPYDNPNNVQLGLHNSWPACNHAHLSPWPLVTPAPDGTQLPWTLGQETYPALRQDSESYCGTEATGISPVDSSAGQDPAENGPPVAYALLPKKQLRRGRMKRTPPIPNQSPLRCRTILPNPAQLAAQHSEDAESNGPKKKRKYSEEGKAKVNEVRRLGACYRCRKLKKPCTGQLPCPSCVDRDKKRLWRGPCTRIDLNDLSIYSTDQWSSLLQSITTLQHDQSWSDEFMTWKVRGGNGPVLKFQLRGIQSDYLCSNFVGGMSNVPTLAQFALVPKDDKTSVPFSAEDFDAFVDGILHEIPSRIFVTFLACLLQKIVDYAVETKDTLLALALRYYGYCRLAHGFLRGLCYEGYHGGVGVGVWLRKIFKWDEISILLKMQLLQFTSERAKALEKRLFETVQARLTVAKKQEAFVPTLLALSILVDQLDCNIHEGIWLEKPAVNMVCPQKTAILGDIPTERLGHALTERASELANAAVNFSHLVTDRVLPDDFIPSAKKQPTSDQEFLLTLRRVLRGPRHHLPRTNPVFLERVIFSDSILKSQSSPSFTLCTASSTHDQTTIHSPSATLASTKPHADCDHHHGLTHPPASTLSSSATCSTNTCNHPNAEANDEMDTDDAAHINETCSCVESLLKRSIRDGEDVTDLLLRLNNVPLSSSTYTLSRSNSPSPFPPSSSTTSSSSSAVSSSRKPKSRITKAQPTTSSSSSTFTSTSTSSHSSTNVSLFRPNWAWPLISTIPAPTTTTSATRDTSSTTSPTFPELGLNLASGPGYGPGYGPGPGPGSGLGVGYGYGFGLNSCNCRRYDYLHNWTFEPEADCVRCEKMVKWRGQLVCFGRLEGEGPLSRFLAVPQ</sequence>
<dbReference type="EMBL" id="KV407457">
    <property type="protein sequence ID" value="KZF23295.1"/>
    <property type="molecule type" value="Genomic_DNA"/>
</dbReference>